<dbReference type="OrthoDB" id="9812470at2"/>
<proteinExistence type="predicted"/>
<gene>
    <name evidence="1" type="ORF">CLN94_11540</name>
</gene>
<accession>A0A2A4CNT0</accession>
<name>A0A2A4CNT0_9RHOB</name>
<reference evidence="1 2" key="1">
    <citation type="submission" date="2017-09" db="EMBL/GenBank/DDBJ databases">
        <title>A multilocus sequence analysis scheme for characterization of bacteria in the genus Thioclava.</title>
        <authorList>
            <person name="Liu Y."/>
            <person name="Shao Z."/>
        </authorList>
    </citation>
    <scope>NUCLEOTIDE SEQUENCE [LARGE SCALE GENOMIC DNA]</scope>
    <source>
        <strain evidence="1 2">CAU 1312</strain>
    </source>
</reference>
<keyword evidence="2" id="KW-1185">Reference proteome</keyword>
<organism evidence="1 2">
    <name type="scientific">Pseudothioclava arenosa</name>
    <dbReference type="NCBI Taxonomy" id="1795308"/>
    <lineage>
        <taxon>Bacteria</taxon>
        <taxon>Pseudomonadati</taxon>
        <taxon>Pseudomonadota</taxon>
        <taxon>Alphaproteobacteria</taxon>
        <taxon>Rhodobacterales</taxon>
        <taxon>Paracoccaceae</taxon>
        <taxon>Pseudothioclava</taxon>
    </lineage>
</organism>
<dbReference type="Gene3D" id="3.40.50.720">
    <property type="entry name" value="NAD(P)-binding Rossmann-like Domain"/>
    <property type="match status" value="1"/>
</dbReference>
<dbReference type="Proteomes" id="UP000243507">
    <property type="component" value="Unassembled WGS sequence"/>
</dbReference>
<comment type="caution">
    <text evidence="1">The sequence shown here is derived from an EMBL/GenBank/DDBJ whole genome shotgun (WGS) entry which is preliminary data.</text>
</comment>
<sequence length="318" mass="34130">MAGDLLIGSTGFVGTNLLRSRGFAAQCNSATIAQMRGGRFDTVVCAAAPGSMVAANRAPEADRAAIENLIGHLETLSARRFVLISTIAVLAQFDAGDDETSTGFQEDLAYGCHRRHLEAFCQARFPGALILRLPALYGAGLKKNFLFDLANPVPSMLTAQAFDALSATMPAPPFAALASCLSWQDGIGMHVLDRAMLNARPERAAIETALVALGRTALQFTHRDSRFQYFGLAGLSEVIARALEAGVETLHVATEPVSAAEVHLRLLGREMPETGAKLHREDFHTRHAGVFGGAAPYLRGREAVIADIARWYRDGGWI</sequence>
<evidence type="ECO:0000313" key="1">
    <source>
        <dbReference type="EMBL" id="PCD75786.1"/>
    </source>
</evidence>
<dbReference type="EMBL" id="NTJD01000009">
    <property type="protein sequence ID" value="PCD75786.1"/>
    <property type="molecule type" value="Genomic_DNA"/>
</dbReference>
<dbReference type="AlphaFoldDB" id="A0A2A4CNT0"/>
<dbReference type="SUPFAM" id="SSF51735">
    <property type="entry name" value="NAD(P)-binding Rossmann-fold domains"/>
    <property type="match status" value="1"/>
</dbReference>
<protein>
    <recommendedName>
        <fullName evidence="3">NAD-dependent epimerase/dehydratase domain-containing protein</fullName>
    </recommendedName>
</protein>
<evidence type="ECO:0000313" key="2">
    <source>
        <dbReference type="Proteomes" id="UP000243507"/>
    </source>
</evidence>
<dbReference type="InterPro" id="IPR036291">
    <property type="entry name" value="NAD(P)-bd_dom_sf"/>
</dbReference>
<evidence type="ECO:0008006" key="3">
    <source>
        <dbReference type="Google" id="ProtNLM"/>
    </source>
</evidence>
<dbReference type="RefSeq" id="WP_096434105.1">
    <property type="nucleotide sequence ID" value="NZ_NTJD01000009.1"/>
</dbReference>